<dbReference type="NCBIfam" id="NF002805">
    <property type="entry name" value="PRK02947.1"/>
    <property type="match status" value="1"/>
</dbReference>
<dbReference type="SUPFAM" id="SSF53697">
    <property type="entry name" value="SIS domain"/>
    <property type="match status" value="1"/>
</dbReference>
<dbReference type="Gene3D" id="3.40.50.10490">
    <property type="entry name" value="Glucose-6-phosphate isomerase like protein, domain 1"/>
    <property type="match status" value="1"/>
</dbReference>
<dbReference type="InterPro" id="IPR001347">
    <property type="entry name" value="SIS_dom"/>
</dbReference>
<evidence type="ECO:0008006" key="6">
    <source>
        <dbReference type="Google" id="ProtNLM"/>
    </source>
</evidence>
<organism evidence="4 5">
    <name type="scientific">Actinomadura meridiana</name>
    <dbReference type="NCBI Taxonomy" id="559626"/>
    <lineage>
        <taxon>Bacteria</taxon>
        <taxon>Bacillati</taxon>
        <taxon>Actinomycetota</taxon>
        <taxon>Actinomycetes</taxon>
        <taxon>Streptosporangiales</taxon>
        <taxon>Thermomonosporaceae</taxon>
        <taxon>Actinomadura</taxon>
    </lineage>
</organism>
<dbReference type="PROSITE" id="PS51464">
    <property type="entry name" value="SIS"/>
    <property type="match status" value="1"/>
</dbReference>
<dbReference type="Pfam" id="PF13499">
    <property type="entry name" value="EF-hand_7"/>
    <property type="match status" value="1"/>
</dbReference>
<feature type="domain" description="SIS" evidence="3">
    <location>
        <begin position="47"/>
        <end position="220"/>
    </location>
</feature>
<dbReference type="Pfam" id="PF13580">
    <property type="entry name" value="SIS_2"/>
    <property type="match status" value="1"/>
</dbReference>
<keyword evidence="5" id="KW-1185">Reference proteome</keyword>
<sequence>MPEAVSDDPRAVGASPGPSDLPGRVRALLDDLDAVSGEAIGQAAGLLLDAVEGGGIVHVAGAGHSLAMVLETFYRAGGLAAVRPIWDPAVLPLGDAIRSTRAERTAGLGRAVVEEAAPAPPDAAVVFSTSGRNPYPVEIAAECAARGVPVVAVTSARASRAATARTATTLADHAAIVLDTRVPRGDVLHPAAAPRTAAVSTILAAYAWSRVLAELDDLAEARGADLPRWTSANVPGGDEVNAAMLARYRHRVPELTGTGRPDPALWHDAGMTTKPTGDDLYTVFTRGDLGGDQRLDLMEFTLVLEGLGLSWTRAETQDRFEKADSNLDGFISYEEFRAIMQAWAQPHS</sequence>
<dbReference type="RefSeq" id="WP_344890629.1">
    <property type="nucleotide sequence ID" value="NZ_BAABAS010000004.1"/>
</dbReference>
<dbReference type="InterPro" id="IPR002048">
    <property type="entry name" value="EF_hand_dom"/>
</dbReference>
<dbReference type="CDD" id="cd00051">
    <property type="entry name" value="EFh"/>
    <property type="match status" value="1"/>
</dbReference>
<dbReference type="PROSITE" id="PS50222">
    <property type="entry name" value="EF_HAND_2"/>
    <property type="match status" value="1"/>
</dbReference>
<protein>
    <recommendedName>
        <fullName evidence="6">SIS domain-containing protein</fullName>
    </recommendedName>
</protein>
<dbReference type="SUPFAM" id="SSF47473">
    <property type="entry name" value="EF-hand"/>
    <property type="match status" value="1"/>
</dbReference>
<evidence type="ECO:0000256" key="1">
    <source>
        <dbReference type="SAM" id="MobiDB-lite"/>
    </source>
</evidence>
<evidence type="ECO:0000259" key="2">
    <source>
        <dbReference type="PROSITE" id="PS50222"/>
    </source>
</evidence>
<accession>A0ABP8BU09</accession>
<dbReference type="InterPro" id="IPR046348">
    <property type="entry name" value="SIS_dom_sf"/>
</dbReference>
<feature type="domain" description="EF-hand" evidence="2">
    <location>
        <begin position="311"/>
        <end position="346"/>
    </location>
</feature>
<comment type="caution">
    <text evidence="4">The sequence shown here is derived from an EMBL/GenBank/DDBJ whole genome shotgun (WGS) entry which is preliminary data.</text>
</comment>
<feature type="region of interest" description="Disordered" evidence="1">
    <location>
        <begin position="1"/>
        <end position="22"/>
    </location>
</feature>
<evidence type="ECO:0000313" key="5">
    <source>
        <dbReference type="Proteomes" id="UP001501710"/>
    </source>
</evidence>
<dbReference type="Proteomes" id="UP001501710">
    <property type="component" value="Unassembled WGS sequence"/>
</dbReference>
<dbReference type="EMBL" id="BAABAS010000004">
    <property type="protein sequence ID" value="GAA4226229.1"/>
    <property type="molecule type" value="Genomic_DNA"/>
</dbReference>
<name>A0ABP8BU09_9ACTN</name>
<proteinExistence type="predicted"/>
<evidence type="ECO:0000259" key="3">
    <source>
        <dbReference type="PROSITE" id="PS51464"/>
    </source>
</evidence>
<dbReference type="Gene3D" id="1.10.238.10">
    <property type="entry name" value="EF-hand"/>
    <property type="match status" value="1"/>
</dbReference>
<evidence type="ECO:0000313" key="4">
    <source>
        <dbReference type="EMBL" id="GAA4226229.1"/>
    </source>
</evidence>
<reference evidence="5" key="1">
    <citation type="journal article" date="2019" name="Int. J. Syst. Evol. Microbiol.">
        <title>The Global Catalogue of Microorganisms (GCM) 10K type strain sequencing project: providing services to taxonomists for standard genome sequencing and annotation.</title>
        <authorList>
            <consortium name="The Broad Institute Genomics Platform"/>
            <consortium name="The Broad Institute Genome Sequencing Center for Infectious Disease"/>
            <person name="Wu L."/>
            <person name="Ma J."/>
        </authorList>
    </citation>
    <scope>NUCLEOTIDE SEQUENCE [LARGE SCALE GENOMIC DNA]</scope>
    <source>
        <strain evidence="5">JCM 17440</strain>
    </source>
</reference>
<dbReference type="InterPro" id="IPR011992">
    <property type="entry name" value="EF-hand-dom_pair"/>
</dbReference>
<gene>
    <name evidence="4" type="ORF">GCM10022254_10610</name>
</gene>